<dbReference type="InterPro" id="IPR006076">
    <property type="entry name" value="FAD-dep_OxRdtase"/>
</dbReference>
<keyword evidence="3" id="KW-0285">Flavoprotein</keyword>
<dbReference type="GO" id="GO:0005737">
    <property type="term" value="C:cytoplasm"/>
    <property type="evidence" value="ECO:0007669"/>
    <property type="project" value="TreeGrafter"/>
</dbReference>
<feature type="transmembrane region" description="Helical" evidence="5">
    <location>
        <begin position="27"/>
        <end position="49"/>
    </location>
</feature>
<dbReference type="PANTHER" id="PTHR13847">
    <property type="entry name" value="SARCOSINE DEHYDROGENASE-RELATED"/>
    <property type="match status" value="1"/>
</dbReference>
<evidence type="ECO:0000256" key="3">
    <source>
        <dbReference type="ARBA" id="ARBA00022630"/>
    </source>
</evidence>
<sequence>MNSCFFSQMLHYVLFLMMEKEKTEKVFFMKSYIVVGGGILGASTAYHLAKEGAKVTLVDRGDKGQATDAAAGIVCPWVSQRRNKLWYRLAKGGARFYPALIEELRSYGETETGYERVGAICLHTDEEKLQKIEERALQRREDAPEMGEITRLSPKETKALFPPLAKGYSSIHVSGAARVNGRALRDSLVKAAQKLGATYIRGNATLIHEGARVIGVEVEGRQYAGDAVIATAGAWSKELLLPLGIEFLVVPQKAQIVHLERPEQDTDNWPVVMPPSNQYLLAFQNGRIVVGATHEDEAGFDCRITAGGLHEVLDKALTIAPGLANCTHLETRVGFRPYTPGFLPVFGALPGFKGIYVANGLGASGLTAGPYLGSELAKLVLGKPTELDPLDYDVAGAIKKIE</sequence>
<reference evidence="7 8" key="1">
    <citation type="submission" date="2014-04" db="EMBL/GenBank/DDBJ databases">
        <title>Whole genome shotgun sequence of Geobacillus caldoxylosilyticus NBRC 107762.</title>
        <authorList>
            <person name="Hosoyama A."/>
            <person name="Hosoyama Y."/>
            <person name="Katano-Makiyama Y."/>
            <person name="Tsuchikane K."/>
            <person name="Ohji S."/>
            <person name="Ichikawa N."/>
            <person name="Yamazoe A."/>
            <person name="Fujita N."/>
        </authorList>
    </citation>
    <scope>NUCLEOTIDE SEQUENCE [LARGE SCALE GENOMIC DNA]</scope>
    <source>
        <strain evidence="7 8">NBRC 107762</strain>
    </source>
</reference>
<dbReference type="AlphaFoldDB" id="A0A023DIQ0"/>
<feature type="domain" description="FAD dependent oxidoreductase" evidence="6">
    <location>
        <begin position="32"/>
        <end position="379"/>
    </location>
</feature>
<keyword evidence="5" id="KW-1133">Transmembrane helix</keyword>
<comment type="caution">
    <text evidence="7">The sequence shown here is derived from an EMBL/GenBank/DDBJ whole genome shotgun (WGS) entry which is preliminary data.</text>
</comment>
<dbReference type="PANTHER" id="PTHR13847:SF286">
    <property type="entry name" value="D-AMINO ACID DEHYDROGENASE"/>
    <property type="match status" value="1"/>
</dbReference>
<protein>
    <submittedName>
        <fullName evidence="7">Putative oxidoreductase</fullName>
    </submittedName>
</protein>
<dbReference type="Gene3D" id="3.30.9.10">
    <property type="entry name" value="D-Amino Acid Oxidase, subunit A, domain 2"/>
    <property type="match status" value="1"/>
</dbReference>
<dbReference type="Gene3D" id="3.50.50.60">
    <property type="entry name" value="FAD/NAD(P)-binding domain"/>
    <property type="match status" value="1"/>
</dbReference>
<accession>A0A023DIQ0</accession>
<dbReference type="SUPFAM" id="SSF51905">
    <property type="entry name" value="FAD/NAD(P)-binding domain"/>
    <property type="match status" value="1"/>
</dbReference>
<evidence type="ECO:0000256" key="2">
    <source>
        <dbReference type="ARBA" id="ARBA00009410"/>
    </source>
</evidence>
<evidence type="ECO:0000256" key="5">
    <source>
        <dbReference type="SAM" id="Phobius"/>
    </source>
</evidence>
<evidence type="ECO:0000313" key="8">
    <source>
        <dbReference type="Proteomes" id="UP000023561"/>
    </source>
</evidence>
<keyword evidence="5" id="KW-0812">Transmembrane</keyword>
<proteinExistence type="inferred from homology"/>
<dbReference type="InterPro" id="IPR036188">
    <property type="entry name" value="FAD/NAD-bd_sf"/>
</dbReference>
<dbReference type="Pfam" id="PF01266">
    <property type="entry name" value="DAO"/>
    <property type="match status" value="1"/>
</dbReference>
<keyword evidence="5" id="KW-0472">Membrane</keyword>
<evidence type="ECO:0000256" key="1">
    <source>
        <dbReference type="ARBA" id="ARBA00001974"/>
    </source>
</evidence>
<organism evidence="7 8">
    <name type="scientific">Parageobacillus caldoxylosilyticus NBRC 107762</name>
    <dbReference type="NCBI Taxonomy" id="1220594"/>
    <lineage>
        <taxon>Bacteria</taxon>
        <taxon>Bacillati</taxon>
        <taxon>Bacillota</taxon>
        <taxon>Bacilli</taxon>
        <taxon>Bacillales</taxon>
        <taxon>Anoxybacillaceae</taxon>
        <taxon>Saccharococcus</taxon>
    </lineage>
</organism>
<evidence type="ECO:0000256" key="4">
    <source>
        <dbReference type="ARBA" id="ARBA00023002"/>
    </source>
</evidence>
<keyword evidence="8" id="KW-1185">Reference proteome</keyword>
<evidence type="ECO:0000313" key="7">
    <source>
        <dbReference type="EMBL" id="GAJ41179.1"/>
    </source>
</evidence>
<evidence type="ECO:0000259" key="6">
    <source>
        <dbReference type="Pfam" id="PF01266"/>
    </source>
</evidence>
<dbReference type="GO" id="GO:0016491">
    <property type="term" value="F:oxidoreductase activity"/>
    <property type="evidence" value="ECO:0007669"/>
    <property type="project" value="UniProtKB-KW"/>
</dbReference>
<dbReference type="SUPFAM" id="SSF54373">
    <property type="entry name" value="FAD-linked reductases, C-terminal domain"/>
    <property type="match status" value="1"/>
</dbReference>
<comment type="similarity">
    <text evidence="2">Belongs to the DadA oxidoreductase family.</text>
</comment>
<dbReference type="EMBL" id="BAWO01000059">
    <property type="protein sequence ID" value="GAJ41179.1"/>
    <property type="molecule type" value="Genomic_DNA"/>
</dbReference>
<dbReference type="Proteomes" id="UP000023561">
    <property type="component" value="Unassembled WGS sequence"/>
</dbReference>
<comment type="cofactor">
    <cofactor evidence="1">
        <name>FAD</name>
        <dbReference type="ChEBI" id="CHEBI:57692"/>
    </cofactor>
</comment>
<keyword evidence="4" id="KW-0560">Oxidoreductase</keyword>
<name>A0A023DIQ0_9BACL</name>
<gene>
    <name evidence="7" type="ORF">GCA01S_059_00360</name>
</gene>